<dbReference type="PROSITE" id="PS51352">
    <property type="entry name" value="THIOREDOXIN_2"/>
    <property type="match status" value="1"/>
</dbReference>
<dbReference type="InterPro" id="IPR052792">
    <property type="entry name" value="Thioredoxin_dom-contain_11"/>
</dbReference>
<dbReference type="Pfam" id="PF00085">
    <property type="entry name" value="Thioredoxin"/>
    <property type="match status" value="2"/>
</dbReference>
<evidence type="ECO:0000313" key="1">
    <source>
        <dbReference type="EMBL" id="EKC29044.1"/>
    </source>
</evidence>
<dbReference type="PANTHER" id="PTHR46497">
    <property type="entry name" value="THIOREDOXIN DOMAIN-CONTAINING PROTEIN 11"/>
    <property type="match status" value="1"/>
</dbReference>
<dbReference type="Gene3D" id="3.40.30.10">
    <property type="entry name" value="Glutaredoxin"/>
    <property type="match status" value="2"/>
</dbReference>
<dbReference type="InterPro" id="IPR013766">
    <property type="entry name" value="Thioredoxin_domain"/>
</dbReference>
<protein>
    <submittedName>
        <fullName evidence="1">Thioredoxin domain-containing protein 11</fullName>
    </submittedName>
</protein>
<proteinExistence type="predicted"/>
<sequence length="656" mass="76446">MPVADLLIREELLVVMYYAPWCHDSIRAKAEFTKAAKVLENKVSFVAINCWWPQGPCKKNYKFHRFPEIYIYHTTIDGIRFSGPLLAEYIVRFVEEVMYPLTFLYSEDMILNFVSKQDNSLIGFFDFNSSPQPPGFIQFYYASIRLLEKNPLQPIRCGVITQQFLAEELGLSDPNEIIMIRTFNESLLYPPSRNFTSSNIWSWALHHKEQSIVQWLNLPGHKSLELSAAIERGPALLVLAPVNHVYKTNYYLNMVREVGLLYHYCHEVPYLEFFLRQSVRDRADFLHGYSEQQDLCKNFYEVPEDLFSYPDRNCCVSVVGADKGLQNSKKICDFCRYMEKKLTPASLQPCNLEINKESAWFSYIYEFLSFFQNEANFILRESFSRKALARFIQNYTESALERHLRSESPRPSCDAASCSADVCVQEVTSKTFHSVVMQPGKDVVLLITAKWCGFCSSFSHTYLQLAKYFSSARDLVFARIDADRNDLRWEYTLDSYPTILFFPAHRKEDSVVFPSNFPKSLPNLIKFILAHAKRDLKTDTVVDICSKTCVNHNRRRVVHVMTHLRAKRRNIKRRISLLLNRRAHGKPVLKEALRSLWRTYRTVQRKIWNASLLQKLLFSHTRERLSQSVLKKHLVDIHKEGDSKYDLLPEANGLGQ</sequence>
<dbReference type="InParanoid" id="K1QDC1"/>
<name>K1QDC1_MAGGI</name>
<dbReference type="AlphaFoldDB" id="K1QDC1"/>
<dbReference type="HOGENOM" id="CLU_010764_0_0_1"/>
<gene>
    <name evidence="1" type="ORF">CGI_10010048</name>
</gene>
<dbReference type="CDD" id="cd02995">
    <property type="entry name" value="PDI_a_PDI_a'_C"/>
    <property type="match status" value="1"/>
</dbReference>
<accession>K1QDC1</accession>
<reference evidence="1" key="1">
    <citation type="journal article" date="2012" name="Nature">
        <title>The oyster genome reveals stress adaptation and complexity of shell formation.</title>
        <authorList>
            <person name="Zhang G."/>
            <person name="Fang X."/>
            <person name="Guo X."/>
            <person name="Li L."/>
            <person name="Luo R."/>
            <person name="Xu F."/>
            <person name="Yang P."/>
            <person name="Zhang L."/>
            <person name="Wang X."/>
            <person name="Qi H."/>
            <person name="Xiong Z."/>
            <person name="Que H."/>
            <person name="Xie Y."/>
            <person name="Holland P.W."/>
            <person name="Paps J."/>
            <person name="Zhu Y."/>
            <person name="Wu F."/>
            <person name="Chen Y."/>
            <person name="Wang J."/>
            <person name="Peng C."/>
            <person name="Meng J."/>
            <person name="Yang L."/>
            <person name="Liu J."/>
            <person name="Wen B."/>
            <person name="Zhang N."/>
            <person name="Huang Z."/>
            <person name="Zhu Q."/>
            <person name="Feng Y."/>
            <person name="Mount A."/>
            <person name="Hedgecock D."/>
            <person name="Xu Z."/>
            <person name="Liu Y."/>
            <person name="Domazet-Loso T."/>
            <person name="Du Y."/>
            <person name="Sun X."/>
            <person name="Zhang S."/>
            <person name="Liu B."/>
            <person name="Cheng P."/>
            <person name="Jiang X."/>
            <person name="Li J."/>
            <person name="Fan D."/>
            <person name="Wang W."/>
            <person name="Fu W."/>
            <person name="Wang T."/>
            <person name="Wang B."/>
            <person name="Zhang J."/>
            <person name="Peng Z."/>
            <person name="Li Y."/>
            <person name="Li N."/>
            <person name="Wang J."/>
            <person name="Chen M."/>
            <person name="He Y."/>
            <person name="Tan F."/>
            <person name="Song X."/>
            <person name="Zheng Q."/>
            <person name="Huang R."/>
            <person name="Yang H."/>
            <person name="Du X."/>
            <person name="Chen L."/>
            <person name="Yang M."/>
            <person name="Gaffney P.M."/>
            <person name="Wang S."/>
            <person name="Luo L."/>
            <person name="She Z."/>
            <person name="Ming Y."/>
            <person name="Huang W."/>
            <person name="Zhang S."/>
            <person name="Huang B."/>
            <person name="Zhang Y."/>
            <person name="Qu T."/>
            <person name="Ni P."/>
            <person name="Miao G."/>
            <person name="Wang J."/>
            <person name="Wang Q."/>
            <person name="Steinberg C.E."/>
            <person name="Wang H."/>
            <person name="Li N."/>
            <person name="Qian L."/>
            <person name="Zhang G."/>
            <person name="Li Y."/>
            <person name="Yang H."/>
            <person name="Liu X."/>
            <person name="Wang J."/>
            <person name="Yin Y."/>
            <person name="Wang J."/>
        </authorList>
    </citation>
    <scope>NUCLEOTIDE SEQUENCE [LARGE SCALE GENOMIC DNA]</scope>
    <source>
        <strain evidence="1">05x7-T-G4-1.051#20</strain>
    </source>
</reference>
<dbReference type="SUPFAM" id="SSF52833">
    <property type="entry name" value="Thioredoxin-like"/>
    <property type="match status" value="2"/>
</dbReference>
<dbReference type="InterPro" id="IPR036249">
    <property type="entry name" value="Thioredoxin-like_sf"/>
</dbReference>
<organism evidence="1">
    <name type="scientific">Magallana gigas</name>
    <name type="common">Pacific oyster</name>
    <name type="synonym">Crassostrea gigas</name>
    <dbReference type="NCBI Taxonomy" id="29159"/>
    <lineage>
        <taxon>Eukaryota</taxon>
        <taxon>Metazoa</taxon>
        <taxon>Spiralia</taxon>
        <taxon>Lophotrochozoa</taxon>
        <taxon>Mollusca</taxon>
        <taxon>Bivalvia</taxon>
        <taxon>Autobranchia</taxon>
        <taxon>Pteriomorphia</taxon>
        <taxon>Ostreida</taxon>
        <taxon>Ostreoidea</taxon>
        <taxon>Ostreidae</taxon>
        <taxon>Magallana</taxon>
    </lineage>
</organism>
<dbReference type="EMBL" id="JH818307">
    <property type="protein sequence ID" value="EKC29044.1"/>
    <property type="molecule type" value="Genomic_DNA"/>
</dbReference>
<dbReference type="PANTHER" id="PTHR46497:SF1">
    <property type="entry name" value="THIOREDOXIN DOMAIN-CONTAINING PROTEIN 11"/>
    <property type="match status" value="1"/>
</dbReference>